<evidence type="ECO:0000259" key="1">
    <source>
        <dbReference type="PROSITE" id="PS50022"/>
    </source>
</evidence>
<dbReference type="PROSITE" id="PS50022">
    <property type="entry name" value="FA58C_3"/>
    <property type="match status" value="1"/>
</dbReference>
<sequence>TGSHPQGFHLATLDLGAIETIQAIDIVGGFFKPDEYRRFDMSFDLSMTYSTDGVEFYELGSKTSNFKIESGKAVSFEEEELGSSFEARYLRFALGEVQKIKYGKGVYVVAITEVSIYSDIVVESECTLIPYTQTTASTSQPDVTVSVEDTSAFASSGTAYINVTDAFTYTGLTSTTFTGVVFESGYGGDLSGTVVTQTLSDDTSFYDVDTLLPHLGDRVKKEQKIKDSVLYTKAQLDVIAKAYLTEYYKNHSKASVTGAYSPYL</sequence>
<organism evidence="2">
    <name type="scientific">marine sediment metagenome</name>
    <dbReference type="NCBI Taxonomy" id="412755"/>
    <lineage>
        <taxon>unclassified sequences</taxon>
        <taxon>metagenomes</taxon>
        <taxon>ecological metagenomes</taxon>
    </lineage>
</organism>
<proteinExistence type="predicted"/>
<dbReference type="InterPro" id="IPR000421">
    <property type="entry name" value="FA58C"/>
</dbReference>
<comment type="caution">
    <text evidence="2">The sequence shown here is derived from an EMBL/GenBank/DDBJ whole genome shotgun (WGS) entry which is preliminary data.</text>
</comment>
<reference evidence="2" key="1">
    <citation type="journal article" date="2014" name="Front. Microbiol.">
        <title>High frequency of phylogenetically diverse reductive dehalogenase-homologous genes in deep subseafloor sedimentary metagenomes.</title>
        <authorList>
            <person name="Kawai M."/>
            <person name="Futagami T."/>
            <person name="Toyoda A."/>
            <person name="Takaki Y."/>
            <person name="Nishi S."/>
            <person name="Hori S."/>
            <person name="Arai W."/>
            <person name="Tsubouchi T."/>
            <person name="Morono Y."/>
            <person name="Uchiyama I."/>
            <person name="Ito T."/>
            <person name="Fujiyama A."/>
            <person name="Inagaki F."/>
            <person name="Takami H."/>
        </authorList>
    </citation>
    <scope>NUCLEOTIDE SEQUENCE</scope>
    <source>
        <strain evidence="2">Expedition CK06-06</strain>
    </source>
</reference>
<feature type="domain" description="F5/8 type C" evidence="1">
    <location>
        <begin position="1"/>
        <end position="92"/>
    </location>
</feature>
<accession>X0UN10</accession>
<feature type="non-terminal residue" evidence="2">
    <location>
        <position position="1"/>
    </location>
</feature>
<gene>
    <name evidence="2" type="ORF">S01H1_45477</name>
</gene>
<feature type="non-terminal residue" evidence="2">
    <location>
        <position position="264"/>
    </location>
</feature>
<dbReference type="EMBL" id="BARS01029062">
    <property type="protein sequence ID" value="GAG00687.1"/>
    <property type="molecule type" value="Genomic_DNA"/>
</dbReference>
<protein>
    <recommendedName>
        <fullName evidence="1">F5/8 type C domain-containing protein</fullName>
    </recommendedName>
</protein>
<evidence type="ECO:0000313" key="2">
    <source>
        <dbReference type="EMBL" id="GAG00687.1"/>
    </source>
</evidence>
<dbReference type="Gene3D" id="2.60.120.260">
    <property type="entry name" value="Galactose-binding domain-like"/>
    <property type="match status" value="1"/>
</dbReference>
<dbReference type="AlphaFoldDB" id="X0UN10"/>
<name>X0UN10_9ZZZZ</name>